<evidence type="ECO:0000313" key="2">
    <source>
        <dbReference type="Proteomes" id="UP001528823"/>
    </source>
</evidence>
<evidence type="ECO:0000313" key="1">
    <source>
        <dbReference type="EMBL" id="MDE1465951.1"/>
    </source>
</evidence>
<protein>
    <submittedName>
        <fullName evidence="1">Helix-turn-helix domain containing protein</fullName>
    </submittedName>
</protein>
<keyword evidence="2" id="KW-1185">Reference proteome</keyword>
<proteinExistence type="predicted"/>
<organism evidence="1 2">
    <name type="scientific">Spartinivicinus poritis</name>
    <dbReference type="NCBI Taxonomy" id="2994640"/>
    <lineage>
        <taxon>Bacteria</taxon>
        <taxon>Pseudomonadati</taxon>
        <taxon>Pseudomonadota</taxon>
        <taxon>Gammaproteobacteria</taxon>
        <taxon>Oceanospirillales</taxon>
        <taxon>Zooshikellaceae</taxon>
        <taxon>Spartinivicinus</taxon>
    </lineage>
</organism>
<dbReference type="EMBL" id="JAPMOU010000106">
    <property type="protein sequence ID" value="MDE1465951.1"/>
    <property type="molecule type" value="Genomic_DNA"/>
</dbReference>
<dbReference type="RefSeq" id="WP_274692249.1">
    <property type="nucleotide sequence ID" value="NZ_JAPMOU010000106.1"/>
</dbReference>
<accession>A0ABT5UHX2</accession>
<dbReference type="Proteomes" id="UP001528823">
    <property type="component" value="Unassembled WGS sequence"/>
</dbReference>
<name>A0ABT5UHX2_9GAMM</name>
<sequence>MSDSPSLDSVAQAFKAWRDNQPSGRSKTPIELRQQAIALLADHSISQVIKRLGLSHSALKRWQQTTDTVQPIKTPFITLPMPESVSAPLCITLCLPNDTHMVIEGDLSSDQLMGLVQAIQSPKGAA</sequence>
<gene>
    <name evidence="1" type="ORF">ORQ98_28730</name>
</gene>
<comment type="caution">
    <text evidence="1">The sequence shown here is derived from an EMBL/GenBank/DDBJ whole genome shotgun (WGS) entry which is preliminary data.</text>
</comment>
<reference evidence="1 2" key="1">
    <citation type="submission" date="2022-11" db="EMBL/GenBank/DDBJ databases">
        <title>Spartinivicinus poritis sp. nov., isolated from scleractinian coral Porites lutea.</title>
        <authorList>
            <person name="Zhang G."/>
            <person name="Cai L."/>
            <person name="Wei Q."/>
        </authorList>
    </citation>
    <scope>NUCLEOTIDE SEQUENCE [LARGE SCALE GENOMIC DNA]</scope>
    <source>
        <strain evidence="1 2">A2-2</strain>
    </source>
</reference>